<dbReference type="InterPro" id="IPR014229">
    <property type="entry name" value="Spore_YtfJ"/>
</dbReference>
<organism evidence="1 2">
    <name type="scientific">Coprococcus eutactus</name>
    <dbReference type="NCBI Taxonomy" id="33043"/>
    <lineage>
        <taxon>Bacteria</taxon>
        <taxon>Bacillati</taxon>
        <taxon>Bacillota</taxon>
        <taxon>Clostridia</taxon>
        <taxon>Lachnospirales</taxon>
        <taxon>Lachnospiraceae</taxon>
        <taxon>Coprococcus</taxon>
    </lineage>
</organism>
<dbReference type="RefSeq" id="WP_004851173.1">
    <property type="nucleotide sequence ID" value="NZ_CABIWG010000001.1"/>
</dbReference>
<name>A0A3R6CTP0_9FIRM</name>
<dbReference type="PANTHER" id="PTHR39162:SF1">
    <property type="entry name" value="SPORULATION PROTEIN YTFJ"/>
    <property type="match status" value="1"/>
</dbReference>
<protein>
    <submittedName>
        <fullName evidence="1">Sporulation protein</fullName>
    </submittedName>
</protein>
<dbReference type="PIRSF" id="PIRSF021377">
    <property type="entry name" value="YtfJ"/>
    <property type="match status" value="1"/>
</dbReference>
<sequence length="138" mass="14561">MANNNIEGTLSTLFNGMDGFISSKSVVGEPVYVGDTIIIPLVDVNFGMAAGAFNKQDSNKAAGGIGAKMSPSAVLVIANGSTRLVNLKNQDAVTKIIDMAPEVIDKVVGLFRKDKTDEENAVDQAIDEMAQSEDKVVQ</sequence>
<dbReference type="Pfam" id="PF09579">
    <property type="entry name" value="Spore_YtfJ"/>
    <property type="match status" value="1"/>
</dbReference>
<proteinExistence type="predicted"/>
<dbReference type="OrthoDB" id="1711150at2"/>
<comment type="caution">
    <text evidence="1">The sequence shown here is derived from an EMBL/GenBank/DDBJ whole genome shotgun (WGS) entry which is preliminary data.</text>
</comment>
<dbReference type="PANTHER" id="PTHR39162">
    <property type="entry name" value="GLL3345 PROTEIN"/>
    <property type="match status" value="1"/>
</dbReference>
<dbReference type="EMBL" id="QRVK01000026">
    <property type="protein sequence ID" value="RGS40676.1"/>
    <property type="molecule type" value="Genomic_DNA"/>
</dbReference>
<gene>
    <name evidence="1" type="ORF">DWX94_10015</name>
</gene>
<evidence type="ECO:0000313" key="2">
    <source>
        <dbReference type="Proteomes" id="UP000283295"/>
    </source>
</evidence>
<dbReference type="AlphaFoldDB" id="A0A3R6CTP0"/>
<reference evidence="1 2" key="1">
    <citation type="submission" date="2018-08" db="EMBL/GenBank/DDBJ databases">
        <title>A genome reference for cultivated species of the human gut microbiota.</title>
        <authorList>
            <person name="Zou Y."/>
            <person name="Xue W."/>
            <person name="Luo G."/>
        </authorList>
    </citation>
    <scope>NUCLEOTIDE SEQUENCE [LARGE SCALE GENOMIC DNA]</scope>
    <source>
        <strain evidence="1 2">AF22-21</strain>
    </source>
</reference>
<accession>A0A3R6CTP0</accession>
<evidence type="ECO:0000313" key="1">
    <source>
        <dbReference type="EMBL" id="RGS40676.1"/>
    </source>
</evidence>
<dbReference type="GeneID" id="92832055"/>
<dbReference type="Proteomes" id="UP000283295">
    <property type="component" value="Unassembled WGS sequence"/>
</dbReference>